<dbReference type="EnsemblMetazoa" id="PPA42981.1">
    <property type="protein sequence ID" value="PPA42981.1"/>
    <property type="gene ID" value="WBGene00281350"/>
</dbReference>
<dbReference type="Proteomes" id="UP000005239">
    <property type="component" value="Unassembled WGS sequence"/>
</dbReference>
<name>A0A2A6B2V0_PRIPA</name>
<sequence length="126" mass="14267">MTSKRIEPTATTQNDFTWMRAVPVLEIVGQTPCKEQLETLIKLRPIGVKFRKDNNGQLQYRMICDVKVIDMNCLAYVSHTNTEGKPVRVTLHSVARDMDFKQNCTNSLVKAGDGTLHLLECVVVFL</sequence>
<keyword evidence="2" id="KW-1185">Reference proteome</keyword>
<reference evidence="2" key="1">
    <citation type="journal article" date="2008" name="Nat. Genet.">
        <title>The Pristionchus pacificus genome provides a unique perspective on nematode lifestyle and parasitism.</title>
        <authorList>
            <person name="Dieterich C."/>
            <person name="Clifton S.W."/>
            <person name="Schuster L.N."/>
            <person name="Chinwalla A."/>
            <person name="Delehaunty K."/>
            <person name="Dinkelacker I."/>
            <person name="Fulton L."/>
            <person name="Fulton R."/>
            <person name="Godfrey J."/>
            <person name="Minx P."/>
            <person name="Mitreva M."/>
            <person name="Roeseler W."/>
            <person name="Tian H."/>
            <person name="Witte H."/>
            <person name="Yang S.P."/>
            <person name="Wilson R.K."/>
            <person name="Sommer R.J."/>
        </authorList>
    </citation>
    <scope>NUCLEOTIDE SEQUENCE [LARGE SCALE GENOMIC DNA]</scope>
    <source>
        <strain evidence="2">PS312</strain>
    </source>
</reference>
<dbReference type="AlphaFoldDB" id="A0A2A6B2V0"/>
<evidence type="ECO:0000313" key="1">
    <source>
        <dbReference type="EnsemblMetazoa" id="PPA42981.1"/>
    </source>
</evidence>
<protein>
    <submittedName>
        <fullName evidence="1">Uncharacterized protein</fullName>
    </submittedName>
</protein>
<accession>A0A8R1Z178</accession>
<accession>A0A2A6B2V0</accession>
<reference evidence="1" key="2">
    <citation type="submission" date="2022-06" db="UniProtKB">
        <authorList>
            <consortium name="EnsemblMetazoa"/>
        </authorList>
    </citation>
    <scope>IDENTIFICATION</scope>
    <source>
        <strain evidence="1">PS312</strain>
    </source>
</reference>
<evidence type="ECO:0000313" key="2">
    <source>
        <dbReference type="Proteomes" id="UP000005239"/>
    </source>
</evidence>
<proteinExistence type="predicted"/>
<organism evidence="1 2">
    <name type="scientific">Pristionchus pacificus</name>
    <name type="common">Parasitic nematode worm</name>
    <dbReference type="NCBI Taxonomy" id="54126"/>
    <lineage>
        <taxon>Eukaryota</taxon>
        <taxon>Metazoa</taxon>
        <taxon>Ecdysozoa</taxon>
        <taxon>Nematoda</taxon>
        <taxon>Chromadorea</taxon>
        <taxon>Rhabditida</taxon>
        <taxon>Rhabditina</taxon>
        <taxon>Diplogasteromorpha</taxon>
        <taxon>Diplogasteroidea</taxon>
        <taxon>Neodiplogasteridae</taxon>
        <taxon>Pristionchus</taxon>
    </lineage>
</organism>
<gene>
    <name evidence="1" type="primary">WBGene00281350</name>
</gene>